<dbReference type="Pfam" id="PF00254">
    <property type="entry name" value="FKBP_C"/>
    <property type="match status" value="1"/>
</dbReference>
<organism evidence="5 6">
    <name type="scientific">Strigomonas culicis</name>
    <dbReference type="NCBI Taxonomy" id="28005"/>
    <lineage>
        <taxon>Eukaryota</taxon>
        <taxon>Discoba</taxon>
        <taxon>Euglenozoa</taxon>
        <taxon>Kinetoplastea</taxon>
        <taxon>Metakinetoplastina</taxon>
        <taxon>Trypanosomatida</taxon>
        <taxon>Trypanosomatidae</taxon>
        <taxon>Strigomonadinae</taxon>
        <taxon>Strigomonas</taxon>
    </lineage>
</organism>
<evidence type="ECO:0000313" key="5">
    <source>
        <dbReference type="EMBL" id="EPY30118.1"/>
    </source>
</evidence>
<reference evidence="5 6" key="1">
    <citation type="journal article" date="2013" name="PLoS ONE">
        <title>Predicting the Proteins of Angomonas deanei, Strigomonas culicis and Their Respective Endosymbionts Reveals New Aspects of the Trypanosomatidae Family.</title>
        <authorList>
            <person name="Motta M.C."/>
            <person name="Martins A.C."/>
            <person name="de Souza S.S."/>
            <person name="Catta-Preta C.M."/>
            <person name="Silva R."/>
            <person name="Klein C.C."/>
            <person name="de Almeida L.G."/>
            <person name="de Lima Cunha O."/>
            <person name="Ciapina L.P."/>
            <person name="Brocchi M."/>
            <person name="Colabardini A.C."/>
            <person name="de Araujo Lima B."/>
            <person name="Machado C.R."/>
            <person name="de Almeida Soares C.M."/>
            <person name="Probst C.M."/>
            <person name="de Menezes C.B."/>
            <person name="Thompson C.E."/>
            <person name="Bartholomeu D.C."/>
            <person name="Gradia D.F."/>
            <person name="Pavoni D.P."/>
            <person name="Grisard E.C."/>
            <person name="Fantinatti-Garboggini F."/>
            <person name="Marchini F.K."/>
            <person name="Rodrigues-Luiz G.F."/>
            <person name="Wagner G."/>
            <person name="Goldman G.H."/>
            <person name="Fietto J.L."/>
            <person name="Elias M.C."/>
            <person name="Goldman M.H."/>
            <person name="Sagot M.F."/>
            <person name="Pereira M."/>
            <person name="Stoco P.H."/>
            <person name="de Mendonca-Neto R.P."/>
            <person name="Teixeira S.M."/>
            <person name="Maciel T.E."/>
            <person name="de Oliveira Mendes T.A."/>
            <person name="Urmenyi T.P."/>
            <person name="de Souza W."/>
            <person name="Schenkman S."/>
            <person name="de Vasconcelos A.T."/>
        </authorList>
    </citation>
    <scope>NUCLEOTIDE SEQUENCE [LARGE SCALE GENOMIC DNA]</scope>
</reference>
<sequence>MRIGEKAVLRCSPEYGYGAAGSPPKIPANATLLFEVELFSWTREVDISKGKDRTLMKDILADGVDYENPSFETRVVMDVAVYAGAVDASVPAALPPPLWQRQQWEAVLGDAELPPRLEECLHSMRNKESAAFRVRGDLLPDAAPAFGIPAAADRGGADVTYLVELHAMHSVKSWEFEGEAKIAEGLARKDRGNAALREGRLELAERYYRRALEFVGEDFGLKDELKAACHAARIAVCGNLSQVLLQQRQHHEAITFCDKVLALEPTNAKALFRLAKAHDGLQDWEAAMKAVDRILVSDANNADASALKQHIASEKKAFDQKQKSLFKKMFA</sequence>
<keyword evidence="6" id="KW-1185">Reference proteome</keyword>
<dbReference type="Proteomes" id="UP000015354">
    <property type="component" value="Unassembled WGS sequence"/>
</dbReference>
<evidence type="ECO:0000313" key="6">
    <source>
        <dbReference type="Proteomes" id="UP000015354"/>
    </source>
</evidence>
<keyword evidence="1" id="KW-0677">Repeat</keyword>
<dbReference type="EMBL" id="ATMH01004227">
    <property type="protein sequence ID" value="EPY30118.1"/>
    <property type="molecule type" value="Genomic_DNA"/>
</dbReference>
<protein>
    <recommendedName>
        <fullName evidence="3">peptidylprolyl isomerase</fullName>
        <ecNumber evidence="3">5.2.1.8</ecNumber>
    </recommendedName>
</protein>
<dbReference type="Gene3D" id="1.25.40.10">
    <property type="entry name" value="Tetratricopeptide repeat domain"/>
    <property type="match status" value="1"/>
</dbReference>
<evidence type="ECO:0000256" key="3">
    <source>
        <dbReference type="PROSITE-ProRule" id="PRU00277"/>
    </source>
</evidence>
<dbReference type="GO" id="GO:0003755">
    <property type="term" value="F:peptidyl-prolyl cis-trans isomerase activity"/>
    <property type="evidence" value="ECO:0007669"/>
    <property type="project" value="UniProtKB-KW"/>
</dbReference>
<evidence type="ECO:0000256" key="2">
    <source>
        <dbReference type="ARBA" id="ARBA00022803"/>
    </source>
</evidence>
<evidence type="ECO:0000259" key="4">
    <source>
        <dbReference type="PROSITE" id="PS50059"/>
    </source>
</evidence>
<keyword evidence="3 5" id="KW-0413">Isomerase</keyword>
<accession>S9UMI2</accession>
<dbReference type="PROSITE" id="PS50059">
    <property type="entry name" value="FKBP_PPIASE"/>
    <property type="match status" value="1"/>
</dbReference>
<dbReference type="AlphaFoldDB" id="S9UMI2"/>
<dbReference type="PANTHER" id="PTHR46512:SF10">
    <property type="entry name" value="FK506-BINDING PROTEIN-LIKE"/>
    <property type="match status" value="1"/>
</dbReference>
<dbReference type="OrthoDB" id="1902587at2759"/>
<keyword evidence="2" id="KW-0802">TPR repeat</keyword>
<dbReference type="InterPro" id="IPR050754">
    <property type="entry name" value="FKBP4/5/8-like"/>
</dbReference>
<keyword evidence="3" id="KW-0697">Rotamase</keyword>
<dbReference type="InterPro" id="IPR046357">
    <property type="entry name" value="PPIase_dom_sf"/>
</dbReference>
<name>S9UMI2_9TRYP</name>
<dbReference type="SUPFAM" id="SSF54534">
    <property type="entry name" value="FKBP-like"/>
    <property type="match status" value="2"/>
</dbReference>
<gene>
    <name evidence="5" type="ORF">STCU_04227</name>
</gene>
<evidence type="ECO:0000256" key="1">
    <source>
        <dbReference type="ARBA" id="ARBA00022737"/>
    </source>
</evidence>
<proteinExistence type="predicted"/>
<dbReference type="PANTHER" id="PTHR46512">
    <property type="entry name" value="PEPTIDYLPROLYL ISOMERASE"/>
    <property type="match status" value="1"/>
</dbReference>
<dbReference type="InterPro" id="IPR019734">
    <property type="entry name" value="TPR_rpt"/>
</dbReference>
<feature type="domain" description="PPIase FKBP-type" evidence="4">
    <location>
        <begin position="1"/>
        <end position="42"/>
    </location>
</feature>
<dbReference type="InterPro" id="IPR001179">
    <property type="entry name" value="PPIase_FKBP_dom"/>
</dbReference>
<dbReference type="Gene3D" id="3.10.50.40">
    <property type="match status" value="2"/>
</dbReference>
<dbReference type="SMART" id="SM00028">
    <property type="entry name" value="TPR"/>
    <property type="match status" value="3"/>
</dbReference>
<dbReference type="SUPFAM" id="SSF48452">
    <property type="entry name" value="TPR-like"/>
    <property type="match status" value="1"/>
</dbReference>
<comment type="catalytic activity">
    <reaction evidence="3">
        <text>[protein]-peptidylproline (omega=180) = [protein]-peptidylproline (omega=0)</text>
        <dbReference type="Rhea" id="RHEA:16237"/>
        <dbReference type="Rhea" id="RHEA-COMP:10747"/>
        <dbReference type="Rhea" id="RHEA-COMP:10748"/>
        <dbReference type="ChEBI" id="CHEBI:83833"/>
        <dbReference type="ChEBI" id="CHEBI:83834"/>
        <dbReference type="EC" id="5.2.1.8"/>
    </reaction>
</comment>
<comment type="caution">
    <text evidence="5">The sequence shown here is derived from an EMBL/GenBank/DDBJ whole genome shotgun (WGS) entry which is preliminary data.</text>
</comment>
<dbReference type="InterPro" id="IPR011990">
    <property type="entry name" value="TPR-like_helical_dom_sf"/>
</dbReference>
<dbReference type="EC" id="5.2.1.8" evidence="3"/>
<dbReference type="Pfam" id="PF14559">
    <property type="entry name" value="TPR_19"/>
    <property type="match status" value="1"/>
</dbReference>